<protein>
    <submittedName>
        <fullName evidence="2">Uncharacterized protein</fullName>
    </submittedName>
</protein>
<dbReference type="RefSeq" id="WP_072713178.1">
    <property type="nucleotide sequence ID" value="NZ_CP016796.1"/>
</dbReference>
<sequence length="74" mass="8886">MKKIFLYVIISLFLLLLLVFILMYFEAGNSRYEKRQCEVIAKNMNTVSKYEDGICFLKMNDIYIPKDMIKEMFL</sequence>
<keyword evidence="1" id="KW-0472">Membrane</keyword>
<dbReference type="AlphaFoldDB" id="A0A1L4BU78"/>
<dbReference type="EMBL" id="CP016796">
    <property type="protein sequence ID" value="API87394.1"/>
    <property type="molecule type" value="Genomic_DNA"/>
</dbReference>
<accession>A0A1L4BU78</accession>
<feature type="transmembrane region" description="Helical" evidence="1">
    <location>
        <begin position="6"/>
        <end position="25"/>
    </location>
</feature>
<proteinExistence type="predicted"/>
<organism evidence="2 3">
    <name type="scientific">Francisella uliginis</name>
    <dbReference type="NCBI Taxonomy" id="573570"/>
    <lineage>
        <taxon>Bacteria</taxon>
        <taxon>Pseudomonadati</taxon>
        <taxon>Pseudomonadota</taxon>
        <taxon>Gammaproteobacteria</taxon>
        <taxon>Thiotrichales</taxon>
        <taxon>Francisellaceae</taxon>
        <taxon>Francisella</taxon>
    </lineage>
</organism>
<reference evidence="2 3" key="1">
    <citation type="journal article" date="2016" name="Appl. Environ. Microbiol.">
        <title>Whole genome relationships among Francisella bacteria of diverse origin define new species and provide specific regions for detection.</title>
        <authorList>
            <person name="Challacombe J.F."/>
            <person name="Petersen J.M."/>
            <person name="Gallegos-Graves V."/>
            <person name="Hodge D."/>
            <person name="Pillai S."/>
            <person name="Kuske C.R."/>
        </authorList>
    </citation>
    <scope>NUCLEOTIDE SEQUENCE [LARGE SCALE GENOMIC DNA]</scope>
    <source>
        <strain evidence="3">TX07-7310</strain>
    </source>
</reference>
<name>A0A1L4BU78_9GAMM</name>
<dbReference type="STRING" id="573570.F7310_08475"/>
<dbReference type="KEGG" id="frx:F7310_08475"/>
<evidence type="ECO:0000313" key="2">
    <source>
        <dbReference type="EMBL" id="API87394.1"/>
    </source>
</evidence>
<gene>
    <name evidence="2" type="ORF">F7310_08475</name>
</gene>
<keyword evidence="1" id="KW-0812">Transmembrane</keyword>
<evidence type="ECO:0000256" key="1">
    <source>
        <dbReference type="SAM" id="Phobius"/>
    </source>
</evidence>
<keyword evidence="1" id="KW-1133">Transmembrane helix</keyword>
<keyword evidence="3" id="KW-1185">Reference proteome</keyword>
<evidence type="ECO:0000313" key="3">
    <source>
        <dbReference type="Proteomes" id="UP000184222"/>
    </source>
</evidence>
<dbReference type="Proteomes" id="UP000184222">
    <property type="component" value="Chromosome"/>
</dbReference>